<evidence type="ECO:0000313" key="9">
    <source>
        <dbReference type="Proteomes" id="UP001642360"/>
    </source>
</evidence>
<evidence type="ECO:0000256" key="5">
    <source>
        <dbReference type="ARBA" id="ARBA00023136"/>
    </source>
</evidence>
<dbReference type="Pfam" id="PF04117">
    <property type="entry name" value="Mpv17_PMP22"/>
    <property type="match status" value="1"/>
</dbReference>
<evidence type="ECO:0000256" key="3">
    <source>
        <dbReference type="ARBA" id="ARBA00022692"/>
    </source>
</evidence>
<sequence length="267" mass="29594">MSACIIRSGVKSRHSAFNLWPRQSITDSIGAPTVRSQRQLQHSNAHTRFPHSPYGKPKNLSLCPSVVLSSPISSTTSSASKVGFVSKIRFVGWYLGMVKSRPILTKSITAAFIYTAADLSSQMIAQPSSEPYDLVRTLRMAGYGMLILGPSVHFWFNFVSKALPQRDLITTLKKIVLGQTIYGPAMTVVFFSVNAGLQGETGAEIVGRLKRDLIPTMINGVMYWPICDFVTFKFIPVHLQPLVSNSFSYLWTVYITYMASLEKVATE</sequence>
<keyword evidence="5" id="KW-0472">Membrane</keyword>
<reference evidence="7 9" key="1">
    <citation type="submission" date="2024-02" db="EMBL/GenBank/DDBJ databases">
        <authorList>
            <person name="Vignale AGUSTIN F."/>
            <person name="Sosa J E."/>
            <person name="Modenutti C."/>
        </authorList>
    </citation>
    <scope>NUCLEOTIDE SEQUENCE [LARGE SCALE GENOMIC DNA]</scope>
</reference>
<evidence type="ECO:0000256" key="2">
    <source>
        <dbReference type="ARBA" id="ARBA00006824"/>
    </source>
</evidence>
<gene>
    <name evidence="7" type="ORF">ILEXP_LOCUS10993</name>
    <name evidence="8" type="ORF">ILEXP_LOCUS23016</name>
</gene>
<dbReference type="Proteomes" id="UP001642360">
    <property type="component" value="Unassembled WGS sequence"/>
</dbReference>
<dbReference type="PANTHER" id="PTHR11266">
    <property type="entry name" value="PEROXISOMAL MEMBRANE PROTEIN 2, PXMP2 MPV17"/>
    <property type="match status" value="1"/>
</dbReference>
<evidence type="ECO:0000313" key="8">
    <source>
        <dbReference type="EMBL" id="CAK9154668.1"/>
    </source>
</evidence>
<comment type="similarity">
    <text evidence="2 6">Belongs to the peroxisomal membrane protein PXMP2/4 family.</text>
</comment>
<proteinExistence type="inferred from homology"/>
<dbReference type="GO" id="GO:0016020">
    <property type="term" value="C:membrane"/>
    <property type="evidence" value="ECO:0007669"/>
    <property type="project" value="UniProtKB-SubCell"/>
</dbReference>
<evidence type="ECO:0000313" key="7">
    <source>
        <dbReference type="EMBL" id="CAK9143293.1"/>
    </source>
</evidence>
<dbReference type="EMBL" id="CAUOFW020002565">
    <property type="protein sequence ID" value="CAK9154668.1"/>
    <property type="molecule type" value="Genomic_DNA"/>
</dbReference>
<evidence type="ECO:0000256" key="1">
    <source>
        <dbReference type="ARBA" id="ARBA00004141"/>
    </source>
</evidence>
<keyword evidence="9" id="KW-1185">Reference proteome</keyword>
<evidence type="ECO:0008006" key="10">
    <source>
        <dbReference type="Google" id="ProtNLM"/>
    </source>
</evidence>
<dbReference type="AlphaFoldDB" id="A0ABC8RKT3"/>
<name>A0ABC8RKT3_9AQUA</name>
<dbReference type="InterPro" id="IPR007248">
    <property type="entry name" value="Mpv17_PMP22"/>
</dbReference>
<evidence type="ECO:0000256" key="4">
    <source>
        <dbReference type="ARBA" id="ARBA00022989"/>
    </source>
</evidence>
<keyword evidence="3" id="KW-0812">Transmembrane</keyword>
<accession>A0ABC8RKT3</accession>
<dbReference type="EMBL" id="CAUOFW020001285">
    <property type="protein sequence ID" value="CAK9143293.1"/>
    <property type="molecule type" value="Genomic_DNA"/>
</dbReference>
<keyword evidence="4" id="KW-1133">Transmembrane helix</keyword>
<evidence type="ECO:0000256" key="6">
    <source>
        <dbReference type="RuleBase" id="RU363053"/>
    </source>
</evidence>
<organism evidence="7 9">
    <name type="scientific">Ilex paraguariensis</name>
    <name type="common">yerba mate</name>
    <dbReference type="NCBI Taxonomy" id="185542"/>
    <lineage>
        <taxon>Eukaryota</taxon>
        <taxon>Viridiplantae</taxon>
        <taxon>Streptophyta</taxon>
        <taxon>Embryophyta</taxon>
        <taxon>Tracheophyta</taxon>
        <taxon>Spermatophyta</taxon>
        <taxon>Magnoliopsida</taxon>
        <taxon>eudicotyledons</taxon>
        <taxon>Gunneridae</taxon>
        <taxon>Pentapetalae</taxon>
        <taxon>asterids</taxon>
        <taxon>campanulids</taxon>
        <taxon>Aquifoliales</taxon>
        <taxon>Aquifoliaceae</taxon>
        <taxon>Ilex</taxon>
    </lineage>
</organism>
<comment type="caution">
    <text evidence="7">The sequence shown here is derived from an EMBL/GenBank/DDBJ whole genome shotgun (WGS) entry which is preliminary data.</text>
</comment>
<protein>
    <recommendedName>
        <fullName evidence="10">PXMP2/4 family protein 4</fullName>
    </recommendedName>
</protein>
<comment type="subcellular location">
    <subcellularLocation>
        <location evidence="1">Membrane</location>
        <topology evidence="1">Multi-pass membrane protein</topology>
    </subcellularLocation>
</comment>
<dbReference type="PANTHER" id="PTHR11266:SF18">
    <property type="entry name" value="OS12G0508100 PROTEIN"/>
    <property type="match status" value="1"/>
</dbReference>